<proteinExistence type="predicted"/>
<reference evidence="1" key="1">
    <citation type="journal article" date="2015" name="Nature">
        <title>Complex archaea that bridge the gap between prokaryotes and eukaryotes.</title>
        <authorList>
            <person name="Spang A."/>
            <person name="Saw J.H."/>
            <person name="Jorgensen S.L."/>
            <person name="Zaremba-Niedzwiedzka K."/>
            <person name="Martijn J."/>
            <person name="Lind A.E."/>
            <person name="van Eijk R."/>
            <person name="Schleper C."/>
            <person name="Guy L."/>
            <person name="Ettema T.J."/>
        </authorList>
    </citation>
    <scope>NUCLEOTIDE SEQUENCE</scope>
</reference>
<comment type="caution">
    <text evidence="1">The sequence shown here is derived from an EMBL/GenBank/DDBJ whole genome shotgun (WGS) entry which is preliminary data.</text>
</comment>
<dbReference type="EMBL" id="LAZR01000491">
    <property type="protein sequence ID" value="KKN66759.1"/>
    <property type="molecule type" value="Genomic_DNA"/>
</dbReference>
<name>A0A0F9SIB4_9ZZZZ</name>
<evidence type="ECO:0000313" key="1">
    <source>
        <dbReference type="EMBL" id="KKN66759.1"/>
    </source>
</evidence>
<gene>
    <name evidence="1" type="ORF">LCGC14_0468060</name>
</gene>
<protein>
    <submittedName>
        <fullName evidence="1">Uncharacterized protein</fullName>
    </submittedName>
</protein>
<organism evidence="1">
    <name type="scientific">marine sediment metagenome</name>
    <dbReference type="NCBI Taxonomy" id="412755"/>
    <lineage>
        <taxon>unclassified sequences</taxon>
        <taxon>metagenomes</taxon>
        <taxon>ecological metagenomes</taxon>
    </lineage>
</organism>
<accession>A0A0F9SIB4</accession>
<dbReference type="AlphaFoldDB" id="A0A0F9SIB4"/>
<sequence>MSFYITATLPKKTSLENLSSIINKYKMDFTEIQNKKIKSQLRSEELYLRATRDYCDCDSILGSLNPQQEYQKLYNSKKVKTLKKKKWSEERITSWIEDKIKNKNIEKKTKLTPLEIETKLNRWTKFIQELLNNKDVSRVGILKH</sequence>